<keyword evidence="5" id="KW-1185">Reference proteome</keyword>
<dbReference type="PANTHER" id="PTHR13675:SF0">
    <property type="entry name" value="LYR MOTIF-CONTAINING PROTEIN 2"/>
    <property type="match status" value="1"/>
</dbReference>
<dbReference type="EMBL" id="GG663746">
    <property type="protein sequence ID" value="EEH53382.1"/>
    <property type="molecule type" value="Genomic_DNA"/>
</dbReference>
<dbReference type="Proteomes" id="UP000001876">
    <property type="component" value="Unassembled WGS sequence"/>
</dbReference>
<dbReference type="AlphaFoldDB" id="C1N382"/>
<sequence>MKGLQDFVIRGEALKLLRNALRAARNAPAESRGEIVAEIRRSFEVSAHHTDRVTIKHLLSDGRIRLKMLKELVGLTE</sequence>
<evidence type="ECO:0000256" key="2">
    <source>
        <dbReference type="ARBA" id="ARBA00023128"/>
    </source>
</evidence>
<protein>
    <submittedName>
        <fullName evidence="4">Predicted protein</fullName>
    </submittedName>
</protein>
<reference evidence="4 5" key="1">
    <citation type="journal article" date="2009" name="Science">
        <title>Green evolution and dynamic adaptations revealed by genomes of the marine picoeukaryotes Micromonas.</title>
        <authorList>
            <person name="Worden A.Z."/>
            <person name="Lee J.H."/>
            <person name="Mock T."/>
            <person name="Rouze P."/>
            <person name="Simmons M.P."/>
            <person name="Aerts A.L."/>
            <person name="Allen A.E."/>
            <person name="Cuvelier M.L."/>
            <person name="Derelle E."/>
            <person name="Everett M.V."/>
            <person name="Foulon E."/>
            <person name="Grimwood J."/>
            <person name="Gundlach H."/>
            <person name="Henrissat B."/>
            <person name="Napoli C."/>
            <person name="McDonald S.M."/>
            <person name="Parker M.S."/>
            <person name="Rombauts S."/>
            <person name="Salamov A."/>
            <person name="Von Dassow P."/>
            <person name="Badger J.H."/>
            <person name="Coutinho P.M."/>
            <person name="Demir E."/>
            <person name="Dubchak I."/>
            <person name="Gentemann C."/>
            <person name="Eikrem W."/>
            <person name="Gready J.E."/>
            <person name="John U."/>
            <person name="Lanier W."/>
            <person name="Lindquist E.A."/>
            <person name="Lucas S."/>
            <person name="Mayer K.F."/>
            <person name="Moreau H."/>
            <person name="Not F."/>
            <person name="Otillar R."/>
            <person name="Panaud O."/>
            <person name="Pangilinan J."/>
            <person name="Paulsen I."/>
            <person name="Piegu B."/>
            <person name="Poliakov A."/>
            <person name="Robbens S."/>
            <person name="Schmutz J."/>
            <person name="Toulza E."/>
            <person name="Wyss T."/>
            <person name="Zelensky A."/>
            <person name="Zhou K."/>
            <person name="Armbrust E.V."/>
            <person name="Bhattacharya D."/>
            <person name="Goodenough U.W."/>
            <person name="Van de Peer Y."/>
            <person name="Grigoriev I.V."/>
        </authorList>
    </citation>
    <scope>NUCLEOTIDE SEQUENCE [LARGE SCALE GENOMIC DNA]</scope>
    <source>
        <strain evidence="4 5">CCMP1545</strain>
    </source>
</reference>
<name>C1N382_MICPC</name>
<dbReference type="InterPro" id="IPR008011">
    <property type="entry name" value="Complex1_LYR_dom"/>
</dbReference>
<dbReference type="Pfam" id="PF05347">
    <property type="entry name" value="Complex1_LYR"/>
    <property type="match status" value="1"/>
</dbReference>
<organism evidence="5">
    <name type="scientific">Micromonas pusilla (strain CCMP1545)</name>
    <name type="common">Picoplanktonic green alga</name>
    <dbReference type="NCBI Taxonomy" id="564608"/>
    <lineage>
        <taxon>Eukaryota</taxon>
        <taxon>Viridiplantae</taxon>
        <taxon>Chlorophyta</taxon>
        <taxon>Mamiellophyceae</taxon>
        <taxon>Mamiellales</taxon>
        <taxon>Mamiellaceae</taxon>
        <taxon>Micromonas</taxon>
    </lineage>
</organism>
<evidence type="ECO:0000313" key="5">
    <source>
        <dbReference type="Proteomes" id="UP000001876"/>
    </source>
</evidence>
<dbReference type="RefSeq" id="XP_003062563.1">
    <property type="nucleotide sequence ID" value="XM_003062517.1"/>
</dbReference>
<evidence type="ECO:0000259" key="3">
    <source>
        <dbReference type="Pfam" id="PF05347"/>
    </source>
</evidence>
<dbReference type="PANTHER" id="PTHR13675">
    <property type="entry name" value="LYR MOTIF-CONTAINING PROTEIN 2"/>
    <property type="match status" value="1"/>
</dbReference>
<dbReference type="OMA" id="ICPHIYI"/>
<evidence type="ECO:0000313" key="4">
    <source>
        <dbReference type="EMBL" id="EEH53382.1"/>
    </source>
</evidence>
<dbReference type="KEGG" id="mpp:MICPUCDRAFT_52072"/>
<accession>C1N382</accession>
<comment type="subcellular location">
    <subcellularLocation>
        <location evidence="1">Mitochondrion</location>
    </subcellularLocation>
</comment>
<proteinExistence type="predicted"/>
<dbReference type="OrthoDB" id="74240at2759"/>
<keyword evidence="2" id="KW-0496">Mitochondrion</keyword>
<feature type="domain" description="Complex 1 LYR protein" evidence="3">
    <location>
        <begin position="12"/>
        <end position="68"/>
    </location>
</feature>
<dbReference type="GO" id="GO:0005739">
    <property type="term" value="C:mitochondrion"/>
    <property type="evidence" value="ECO:0007669"/>
    <property type="project" value="UniProtKB-SubCell"/>
</dbReference>
<dbReference type="GeneID" id="9688003"/>
<gene>
    <name evidence="4" type="ORF">MICPUCDRAFT_52072</name>
</gene>
<evidence type="ECO:0000256" key="1">
    <source>
        <dbReference type="ARBA" id="ARBA00004173"/>
    </source>
</evidence>